<keyword evidence="2" id="KW-0547">Nucleotide-binding</keyword>
<evidence type="ECO:0000259" key="4">
    <source>
        <dbReference type="PROSITE" id="PS51459"/>
    </source>
</evidence>
<evidence type="ECO:0000313" key="6">
    <source>
        <dbReference type="Proteomes" id="UP000782610"/>
    </source>
</evidence>
<dbReference type="PANTHER" id="PTHR13504">
    <property type="entry name" value="FIDO DOMAIN-CONTAINING PROTEIN DDB_G0283145"/>
    <property type="match status" value="1"/>
</dbReference>
<comment type="caution">
    <text evidence="5">The sequence shown here is derived from an EMBL/GenBank/DDBJ whole genome shotgun (WGS) entry which is preliminary data.</text>
</comment>
<feature type="compositionally biased region" description="Basic and acidic residues" evidence="3">
    <location>
        <begin position="84"/>
        <end position="106"/>
    </location>
</feature>
<feature type="region of interest" description="Disordered" evidence="3">
    <location>
        <begin position="82"/>
        <end position="106"/>
    </location>
</feature>
<dbReference type="InterPro" id="IPR003812">
    <property type="entry name" value="Fido"/>
</dbReference>
<organism evidence="5 6">
    <name type="scientific">Devosia nanyangense</name>
    <dbReference type="NCBI Taxonomy" id="1228055"/>
    <lineage>
        <taxon>Bacteria</taxon>
        <taxon>Pseudomonadati</taxon>
        <taxon>Pseudomonadota</taxon>
        <taxon>Alphaproteobacteria</taxon>
        <taxon>Hyphomicrobiales</taxon>
        <taxon>Devosiaceae</taxon>
        <taxon>Devosia</taxon>
    </lineage>
</organism>
<reference evidence="5" key="1">
    <citation type="submission" date="2020-07" db="EMBL/GenBank/DDBJ databases">
        <title>Huge and variable diversity of episymbiotic CPR bacteria and DPANN archaea in groundwater ecosystems.</title>
        <authorList>
            <person name="He C.Y."/>
            <person name="Keren R."/>
            <person name="Whittaker M."/>
            <person name="Farag I.F."/>
            <person name="Doudna J."/>
            <person name="Cate J.H.D."/>
            <person name="Banfield J.F."/>
        </authorList>
    </citation>
    <scope>NUCLEOTIDE SEQUENCE</scope>
    <source>
        <strain evidence="5">NC_groundwater_1586_Pr3_B-0.1um_66_15</strain>
    </source>
</reference>
<name>A0A933L4U3_9HYPH</name>
<dbReference type="AlphaFoldDB" id="A0A933L4U3"/>
<dbReference type="Proteomes" id="UP000782610">
    <property type="component" value="Unassembled WGS sequence"/>
</dbReference>
<dbReference type="SUPFAM" id="SSF140931">
    <property type="entry name" value="Fic-like"/>
    <property type="match status" value="1"/>
</dbReference>
<accession>A0A933L4U3</accession>
<feature type="binding site" evidence="2">
    <location>
        <begin position="184"/>
        <end position="187"/>
    </location>
    <ligand>
        <name>ATP</name>
        <dbReference type="ChEBI" id="CHEBI:30616"/>
    </ligand>
</feature>
<evidence type="ECO:0000313" key="5">
    <source>
        <dbReference type="EMBL" id="MBI4922893.1"/>
    </source>
</evidence>
<evidence type="ECO:0000256" key="3">
    <source>
        <dbReference type="SAM" id="MobiDB-lite"/>
    </source>
</evidence>
<feature type="active site" evidence="1">
    <location>
        <position position="231"/>
    </location>
</feature>
<dbReference type="PANTHER" id="PTHR13504:SF38">
    <property type="entry name" value="FIDO DOMAIN-CONTAINING PROTEIN"/>
    <property type="match status" value="1"/>
</dbReference>
<dbReference type="InterPro" id="IPR036597">
    <property type="entry name" value="Fido-like_dom_sf"/>
</dbReference>
<keyword evidence="2" id="KW-0067">ATP-binding</keyword>
<evidence type="ECO:0000256" key="1">
    <source>
        <dbReference type="PIRSR" id="PIRSR640198-1"/>
    </source>
</evidence>
<gene>
    <name evidence="5" type="ORF">HY834_14190</name>
</gene>
<evidence type="ECO:0000256" key="2">
    <source>
        <dbReference type="PIRSR" id="PIRSR640198-2"/>
    </source>
</evidence>
<dbReference type="EMBL" id="JACRAF010000039">
    <property type="protein sequence ID" value="MBI4922893.1"/>
    <property type="molecule type" value="Genomic_DNA"/>
</dbReference>
<protein>
    <submittedName>
        <fullName evidence="5">Fic family protein</fullName>
    </submittedName>
</protein>
<feature type="binding site" evidence="2">
    <location>
        <begin position="235"/>
        <end position="242"/>
    </location>
    <ligand>
        <name>ATP</name>
        <dbReference type="ChEBI" id="CHEBI:30616"/>
    </ligand>
</feature>
<proteinExistence type="predicted"/>
<dbReference type="InterPro" id="IPR040198">
    <property type="entry name" value="Fido_containing"/>
</dbReference>
<feature type="domain" description="Fido" evidence="4">
    <location>
        <begin position="137"/>
        <end position="311"/>
    </location>
</feature>
<dbReference type="PROSITE" id="PS51459">
    <property type="entry name" value="FIDO"/>
    <property type="match status" value="1"/>
</dbReference>
<dbReference type="Pfam" id="PF02661">
    <property type="entry name" value="Fic"/>
    <property type="match status" value="1"/>
</dbReference>
<sequence>MLETVQRIEPARLERPSEETVDTIATLSAASATLGRALKPQTANSLRALVRIMNSYYSNLIEGNHTLPRDIESALAVIRHSPAHRNETRPAEIERALSDGPDRDEGRRNLQLEAAAHVRVQEEVDRQALAGVLPEPASQDFVRWLHRAFYAGAAPELLVARGSGKTWKMIPGEWRSTSDQDVAVGRHTPPSSERVPDFMQYFAERYRTETMGRSTRIIAVAAAHHRFNYIHPFPDGNGRVSRLMSHALAYKAEIAAHGLWSVSRGLARGLESRTEYKRMMDYADTPRQGDLDGRGNLSEKALSDFVLWFLKTCVDQVTFMSSLFDLDSLADRLHSYVARKDNLKPESTRILDQVLLRGELDRGDVASITGLPERSARRVLADVLATGLLASDTPKGRLSLRFPADAAELLFPRLFLET</sequence>
<dbReference type="Gene3D" id="1.10.3290.10">
    <property type="entry name" value="Fido-like domain"/>
    <property type="match status" value="1"/>
</dbReference>
<dbReference type="GO" id="GO:0005524">
    <property type="term" value="F:ATP binding"/>
    <property type="evidence" value="ECO:0007669"/>
    <property type="project" value="UniProtKB-KW"/>
</dbReference>